<sequence length="234" mass="26295">MNSNTYRKEGSGKEKQKFSDKVLLHSRTVVEKEGYVSTGILSHIEGEMMEIEMSEYKSFDLGNPIELTIYSPVGTQRLQSTVIGKAEGSIAAIFPARALCGLEEKRESPRVRIDHKGILHKVFSETRELSTGPETFELVEDIQLKIRNISFSGLGFVAAAGPRLETHEQLEATLSLGFELQCRLEIIRQESDGGQSFYGARFCELDEAQQRALRAFILREQVAAYYKGKQEKVV</sequence>
<reference evidence="2" key="2">
    <citation type="submission" date="2020-09" db="EMBL/GenBank/DDBJ databases">
        <authorList>
            <person name="Sun Q."/>
            <person name="Zhou Y."/>
        </authorList>
    </citation>
    <scope>NUCLEOTIDE SEQUENCE</scope>
    <source>
        <strain evidence="2">CGMCC 1.15178</strain>
    </source>
</reference>
<proteinExistence type="predicted"/>
<dbReference type="Pfam" id="PF07238">
    <property type="entry name" value="PilZ"/>
    <property type="match status" value="1"/>
</dbReference>
<organism evidence="2 3">
    <name type="scientific">Paenibacillus nasutitermitis</name>
    <dbReference type="NCBI Taxonomy" id="1652958"/>
    <lineage>
        <taxon>Bacteria</taxon>
        <taxon>Bacillati</taxon>
        <taxon>Bacillota</taxon>
        <taxon>Bacilli</taxon>
        <taxon>Bacillales</taxon>
        <taxon>Paenibacillaceae</taxon>
        <taxon>Paenibacillus</taxon>
    </lineage>
</organism>
<gene>
    <name evidence="2" type="ORF">GCM10010911_37210</name>
</gene>
<accession>A0A917DXD3</accession>
<dbReference type="AlphaFoldDB" id="A0A917DXD3"/>
<evidence type="ECO:0000313" key="3">
    <source>
        <dbReference type="Proteomes" id="UP000612456"/>
    </source>
</evidence>
<dbReference type="InterPro" id="IPR009875">
    <property type="entry name" value="PilZ_domain"/>
</dbReference>
<dbReference type="RefSeq" id="WP_188993379.1">
    <property type="nucleotide sequence ID" value="NZ_BMHP01000002.1"/>
</dbReference>
<reference evidence="2" key="1">
    <citation type="journal article" date="2014" name="Int. J. Syst. Evol. Microbiol.">
        <title>Complete genome sequence of Corynebacterium casei LMG S-19264T (=DSM 44701T), isolated from a smear-ripened cheese.</title>
        <authorList>
            <consortium name="US DOE Joint Genome Institute (JGI-PGF)"/>
            <person name="Walter F."/>
            <person name="Albersmeier A."/>
            <person name="Kalinowski J."/>
            <person name="Ruckert C."/>
        </authorList>
    </citation>
    <scope>NUCLEOTIDE SEQUENCE</scope>
    <source>
        <strain evidence="2">CGMCC 1.15178</strain>
    </source>
</reference>
<feature type="domain" description="PilZ" evidence="1">
    <location>
        <begin position="142"/>
        <end position="218"/>
    </location>
</feature>
<keyword evidence="3" id="KW-1185">Reference proteome</keyword>
<name>A0A917DXD3_9BACL</name>
<dbReference type="Gene3D" id="2.40.10.220">
    <property type="entry name" value="predicted glycosyltransferase like domains"/>
    <property type="match status" value="1"/>
</dbReference>
<dbReference type="Proteomes" id="UP000612456">
    <property type="component" value="Unassembled WGS sequence"/>
</dbReference>
<protein>
    <recommendedName>
        <fullName evidence="1">PilZ domain-containing protein</fullName>
    </recommendedName>
</protein>
<comment type="caution">
    <text evidence="2">The sequence shown here is derived from an EMBL/GenBank/DDBJ whole genome shotgun (WGS) entry which is preliminary data.</text>
</comment>
<dbReference type="EMBL" id="BMHP01000002">
    <property type="protein sequence ID" value="GGD75762.1"/>
    <property type="molecule type" value="Genomic_DNA"/>
</dbReference>
<evidence type="ECO:0000313" key="2">
    <source>
        <dbReference type="EMBL" id="GGD75762.1"/>
    </source>
</evidence>
<dbReference type="GO" id="GO:0035438">
    <property type="term" value="F:cyclic-di-GMP binding"/>
    <property type="evidence" value="ECO:0007669"/>
    <property type="project" value="InterPro"/>
</dbReference>
<dbReference type="SUPFAM" id="SSF141371">
    <property type="entry name" value="PilZ domain-like"/>
    <property type="match status" value="1"/>
</dbReference>
<evidence type="ECO:0000259" key="1">
    <source>
        <dbReference type="Pfam" id="PF07238"/>
    </source>
</evidence>